<dbReference type="PANTHER" id="PTHR31001">
    <property type="entry name" value="UNCHARACTERIZED TRANSCRIPTIONAL REGULATORY PROTEIN"/>
    <property type="match status" value="1"/>
</dbReference>
<dbReference type="CDD" id="cd00067">
    <property type="entry name" value="GAL4"/>
    <property type="match status" value="1"/>
</dbReference>
<dbReference type="GO" id="GO:0000981">
    <property type="term" value="F:DNA-binding transcription factor activity, RNA polymerase II-specific"/>
    <property type="evidence" value="ECO:0007669"/>
    <property type="project" value="InterPro"/>
</dbReference>
<feature type="compositionally biased region" description="Basic and acidic residues" evidence="4">
    <location>
        <begin position="136"/>
        <end position="147"/>
    </location>
</feature>
<dbReference type="PROSITE" id="PS50048">
    <property type="entry name" value="ZN2_CY6_FUNGAL_2"/>
    <property type="match status" value="1"/>
</dbReference>
<dbReference type="InterPro" id="IPR001138">
    <property type="entry name" value="Zn2Cys6_DnaBD"/>
</dbReference>
<name>A0A9P8ZT64_9PEZI</name>
<feature type="region of interest" description="Disordered" evidence="4">
    <location>
        <begin position="1"/>
        <end position="20"/>
    </location>
</feature>
<feature type="domain" description="Zn(2)-C6 fungal-type" evidence="5">
    <location>
        <begin position="33"/>
        <end position="65"/>
    </location>
</feature>
<evidence type="ECO:0000256" key="1">
    <source>
        <dbReference type="ARBA" id="ARBA00004123"/>
    </source>
</evidence>
<comment type="subcellular location">
    <subcellularLocation>
        <location evidence="1">Nucleus</location>
    </subcellularLocation>
</comment>
<dbReference type="SMART" id="SM00066">
    <property type="entry name" value="GAL4"/>
    <property type="match status" value="1"/>
</dbReference>
<reference evidence="6" key="1">
    <citation type="journal article" date="2021" name="Nat. Commun.">
        <title>Genetic determinants of endophytism in the Arabidopsis root mycobiome.</title>
        <authorList>
            <person name="Mesny F."/>
            <person name="Miyauchi S."/>
            <person name="Thiergart T."/>
            <person name="Pickel B."/>
            <person name="Atanasova L."/>
            <person name="Karlsson M."/>
            <person name="Huettel B."/>
            <person name="Barry K.W."/>
            <person name="Haridas S."/>
            <person name="Chen C."/>
            <person name="Bauer D."/>
            <person name="Andreopoulos W."/>
            <person name="Pangilinan J."/>
            <person name="LaButti K."/>
            <person name="Riley R."/>
            <person name="Lipzen A."/>
            <person name="Clum A."/>
            <person name="Drula E."/>
            <person name="Henrissat B."/>
            <person name="Kohler A."/>
            <person name="Grigoriev I.V."/>
            <person name="Martin F.M."/>
            <person name="Hacquard S."/>
        </authorList>
    </citation>
    <scope>NUCLEOTIDE SEQUENCE</scope>
    <source>
        <strain evidence="6">MPI-SDFR-AT-0073</strain>
    </source>
</reference>
<dbReference type="SUPFAM" id="SSF57701">
    <property type="entry name" value="Zn2/Cys6 DNA-binding domain"/>
    <property type="match status" value="1"/>
</dbReference>
<dbReference type="InterPro" id="IPR007219">
    <property type="entry name" value="XnlR_reg_dom"/>
</dbReference>
<feature type="region of interest" description="Disordered" evidence="4">
    <location>
        <begin position="121"/>
        <end position="157"/>
    </location>
</feature>
<dbReference type="PROSITE" id="PS00463">
    <property type="entry name" value="ZN2_CY6_FUNGAL_1"/>
    <property type="match status" value="1"/>
</dbReference>
<protein>
    <submittedName>
        <fullName evidence="6">Fungal-specific transcription factor domain-containing protein</fullName>
    </submittedName>
</protein>
<dbReference type="GeneID" id="70136687"/>
<evidence type="ECO:0000313" key="6">
    <source>
        <dbReference type="EMBL" id="KAH6648382.1"/>
    </source>
</evidence>
<feature type="region of interest" description="Disordered" evidence="4">
    <location>
        <begin position="806"/>
        <end position="843"/>
    </location>
</feature>
<dbReference type="SMART" id="SM00906">
    <property type="entry name" value="Fungal_trans"/>
    <property type="match status" value="1"/>
</dbReference>
<organism evidence="6 7">
    <name type="scientific">Truncatella angustata</name>
    <dbReference type="NCBI Taxonomy" id="152316"/>
    <lineage>
        <taxon>Eukaryota</taxon>
        <taxon>Fungi</taxon>
        <taxon>Dikarya</taxon>
        <taxon>Ascomycota</taxon>
        <taxon>Pezizomycotina</taxon>
        <taxon>Sordariomycetes</taxon>
        <taxon>Xylariomycetidae</taxon>
        <taxon>Amphisphaeriales</taxon>
        <taxon>Sporocadaceae</taxon>
        <taxon>Truncatella</taxon>
    </lineage>
</organism>
<comment type="caution">
    <text evidence="6">The sequence shown here is derived from an EMBL/GenBank/DDBJ whole genome shotgun (WGS) entry which is preliminary data.</text>
</comment>
<dbReference type="Pfam" id="PF04082">
    <property type="entry name" value="Fungal_trans"/>
    <property type="match status" value="1"/>
</dbReference>
<dbReference type="GO" id="GO:0006351">
    <property type="term" value="P:DNA-templated transcription"/>
    <property type="evidence" value="ECO:0007669"/>
    <property type="project" value="InterPro"/>
</dbReference>
<evidence type="ECO:0000256" key="4">
    <source>
        <dbReference type="SAM" id="MobiDB-lite"/>
    </source>
</evidence>
<keyword evidence="3" id="KW-0539">Nucleus</keyword>
<dbReference type="InterPro" id="IPR050613">
    <property type="entry name" value="Sec_Metabolite_Reg"/>
</dbReference>
<evidence type="ECO:0000256" key="2">
    <source>
        <dbReference type="ARBA" id="ARBA00022723"/>
    </source>
</evidence>
<keyword evidence="2" id="KW-0479">Metal-binding</keyword>
<dbReference type="GO" id="GO:0005634">
    <property type="term" value="C:nucleus"/>
    <property type="evidence" value="ECO:0007669"/>
    <property type="project" value="UniProtKB-SubCell"/>
</dbReference>
<keyword evidence="7" id="KW-1185">Reference proteome</keyword>
<dbReference type="OrthoDB" id="762982at2759"/>
<dbReference type="CDD" id="cd12148">
    <property type="entry name" value="fungal_TF_MHR"/>
    <property type="match status" value="1"/>
</dbReference>
<dbReference type="InterPro" id="IPR036864">
    <property type="entry name" value="Zn2-C6_fun-type_DNA-bd_sf"/>
</dbReference>
<dbReference type="GO" id="GO:0003677">
    <property type="term" value="F:DNA binding"/>
    <property type="evidence" value="ECO:0007669"/>
    <property type="project" value="InterPro"/>
</dbReference>
<gene>
    <name evidence="6" type="ORF">BKA67DRAFT_661363</name>
</gene>
<accession>A0A9P8ZT64</accession>
<dbReference type="RefSeq" id="XP_045954889.1">
    <property type="nucleotide sequence ID" value="XM_046107796.1"/>
</dbReference>
<evidence type="ECO:0000313" key="7">
    <source>
        <dbReference type="Proteomes" id="UP000758603"/>
    </source>
</evidence>
<dbReference type="PANTHER" id="PTHR31001:SF49">
    <property type="entry name" value="ZN(II)2CYS6 TRANSCRIPTION FACTOR (EUROFUNG)"/>
    <property type="match status" value="1"/>
</dbReference>
<dbReference type="Proteomes" id="UP000758603">
    <property type="component" value="Unassembled WGS sequence"/>
</dbReference>
<feature type="region of interest" description="Disordered" evidence="4">
    <location>
        <begin position="66"/>
        <end position="88"/>
    </location>
</feature>
<dbReference type="Gene3D" id="4.10.240.10">
    <property type="entry name" value="Zn(2)-C6 fungal-type DNA-binding domain"/>
    <property type="match status" value="1"/>
</dbReference>
<dbReference type="AlphaFoldDB" id="A0A9P8ZT64"/>
<dbReference type="EMBL" id="JAGPXC010000007">
    <property type="protein sequence ID" value="KAH6648382.1"/>
    <property type="molecule type" value="Genomic_DNA"/>
</dbReference>
<evidence type="ECO:0000256" key="3">
    <source>
        <dbReference type="ARBA" id="ARBA00023242"/>
    </source>
</evidence>
<dbReference type="Pfam" id="PF00172">
    <property type="entry name" value="Zn_clus"/>
    <property type="match status" value="1"/>
</dbReference>
<feature type="compositionally biased region" description="Polar residues" evidence="4">
    <location>
        <begin position="813"/>
        <end position="843"/>
    </location>
</feature>
<dbReference type="GO" id="GO:0008270">
    <property type="term" value="F:zinc ion binding"/>
    <property type="evidence" value="ECO:0007669"/>
    <property type="project" value="InterPro"/>
</dbReference>
<proteinExistence type="predicted"/>
<sequence>MTPTPPSAATSSSGHSPEEQFRVVRRRNRVPLSCLPCRTRKLKCNRGTPNCDNCVKRGDTHSCVYASPSTRRKNTTTDAANASPDDMQNRIDRLEGLVLTLMHGGANIDASAVAAAAATASSGDARASVTDSSSAKNDRDENSMRDEPEGDSDVEDNLATSLGVLKVDVDKGKSMYIGQDHWHTLLADISEVKTFFASHKKDLEKSYERVMSSKPATARDSPIFLLSAPPASETELRAEMPAKSAITTLVSRYFNSLDTAVSIIHGPTFQQQLRNHWQDPARSSIMWVGLVYSMLCLAMLSYHKVGDEPPEWKGRSLELAAEYRLRTVQCLVAADFTKPVEYTVETMILYLFGEWSSRWDADLALWLITSMITRIAMRMGYHRDSEWFPSVTPFQGEMRRRTWALIRMSDIMFSYQVSLPTMIYDHDTDTKLPHNIFDEEFGPDTKVLPPSRPITEPTPMAYMIAKTSLCIEFGNILQTVSRVGRQAAYEDILSHDSRLREILEELPPHLKIHPLEGSHDPVTLLIARFNINLLYQKIMCMLHRKHMIRARQNPRYAHSRRSAVEASLETLAHLRTIQRECQPTGRLRTMKWYVQSTSKDTLLPTMLIALELHHDNVAATSGQRQDSQASYFWTPEQRTEMMSALESVRDIWKSLTQDSVEAYKAANILDILLEKIKSPNSAPTTMNLDLTKQENLFGSFGSADLQPEHSAAMTLGMMSTGLTPNYQSPGGTAYPPLDMGMKDMGSGFTPNLLQAEFPSGTNNAASPFSMFNNFGGTSGDMALDQSFDWAAFENYTQNVNFGEQASFGFFPDGQQQSPQGTSTDSSFSFMNMNTPGTNKSNPS</sequence>
<evidence type="ECO:0000259" key="5">
    <source>
        <dbReference type="PROSITE" id="PS50048"/>
    </source>
</evidence>